<keyword evidence="11" id="KW-0829">Tyrosine-protein kinase</keyword>
<keyword evidence="24" id="KW-1185">Reference proteome</keyword>
<accession>A0AAN8K5B5</accession>
<evidence type="ECO:0000256" key="6">
    <source>
        <dbReference type="ARBA" id="ARBA00022741"/>
    </source>
</evidence>
<keyword evidence="5" id="KW-0732">Signal</keyword>
<evidence type="ECO:0000313" key="24">
    <source>
        <dbReference type="Proteomes" id="UP001347796"/>
    </source>
</evidence>
<dbReference type="CDD" id="cd11304">
    <property type="entry name" value="Cadherin_repeat"/>
    <property type="match status" value="1"/>
</dbReference>
<dbReference type="InterPro" id="IPR020635">
    <property type="entry name" value="Tyr_kinase_cat_dom"/>
</dbReference>
<feature type="binding site" evidence="15 18">
    <location>
        <position position="782"/>
    </location>
    <ligand>
        <name>ATP</name>
        <dbReference type="ChEBI" id="CHEBI:30616"/>
    </ligand>
</feature>
<dbReference type="SMART" id="SM00112">
    <property type="entry name" value="CA"/>
    <property type="match status" value="1"/>
</dbReference>
<evidence type="ECO:0000313" key="23">
    <source>
        <dbReference type="EMBL" id="KAK6187912.1"/>
    </source>
</evidence>
<evidence type="ECO:0000256" key="15">
    <source>
        <dbReference type="PIRSR" id="PIRSR000615-2"/>
    </source>
</evidence>
<feature type="transmembrane region" description="Helical" evidence="20">
    <location>
        <begin position="663"/>
        <end position="685"/>
    </location>
</feature>
<dbReference type="Gene3D" id="2.60.40.60">
    <property type="entry name" value="Cadherins"/>
    <property type="match status" value="2"/>
</dbReference>
<evidence type="ECO:0000256" key="18">
    <source>
        <dbReference type="PROSITE-ProRule" id="PRU10141"/>
    </source>
</evidence>
<dbReference type="Proteomes" id="UP001347796">
    <property type="component" value="Unassembled WGS sequence"/>
</dbReference>
<keyword evidence="17" id="KW-0106">Calcium</keyword>
<dbReference type="InterPro" id="IPR008266">
    <property type="entry name" value="Tyr_kinase_AS"/>
</dbReference>
<organism evidence="23 24">
    <name type="scientific">Patella caerulea</name>
    <name type="common">Rayed Mediterranean limpet</name>
    <dbReference type="NCBI Taxonomy" id="87958"/>
    <lineage>
        <taxon>Eukaryota</taxon>
        <taxon>Metazoa</taxon>
        <taxon>Spiralia</taxon>
        <taxon>Lophotrochozoa</taxon>
        <taxon>Mollusca</taxon>
        <taxon>Gastropoda</taxon>
        <taxon>Patellogastropoda</taxon>
        <taxon>Patelloidea</taxon>
        <taxon>Patellidae</taxon>
        <taxon>Patella</taxon>
    </lineage>
</organism>
<dbReference type="EC" id="2.7.10.1" evidence="2"/>
<reference evidence="23 24" key="1">
    <citation type="submission" date="2024-01" db="EMBL/GenBank/DDBJ databases">
        <title>The genome of the rayed Mediterranean limpet Patella caerulea (Linnaeus, 1758).</title>
        <authorList>
            <person name="Anh-Thu Weber A."/>
            <person name="Halstead-Nussloch G."/>
        </authorList>
    </citation>
    <scope>NUCLEOTIDE SEQUENCE [LARGE SCALE GENOMIC DNA]</scope>
    <source>
        <strain evidence="23">AATW-2023a</strain>
        <tissue evidence="23">Whole specimen</tissue>
    </source>
</reference>
<feature type="domain" description="Cadherin" evidence="22">
    <location>
        <begin position="152"/>
        <end position="261"/>
    </location>
</feature>
<dbReference type="PANTHER" id="PTHR24416">
    <property type="entry name" value="TYROSINE-PROTEIN KINASE RECEPTOR"/>
    <property type="match status" value="1"/>
</dbReference>
<dbReference type="PROSITE" id="PS50268">
    <property type="entry name" value="CADHERIN_2"/>
    <property type="match status" value="2"/>
</dbReference>
<feature type="region of interest" description="Disordered" evidence="19">
    <location>
        <begin position="608"/>
        <end position="654"/>
    </location>
</feature>
<dbReference type="InterPro" id="IPR002126">
    <property type="entry name" value="Cadherin-like_dom"/>
</dbReference>
<dbReference type="PANTHER" id="PTHR24416:SF617">
    <property type="entry name" value="RET ONCOGENE, ISOFORM A"/>
    <property type="match status" value="1"/>
</dbReference>
<dbReference type="InterPro" id="IPR055162">
    <property type="entry name" value="RET_CRD"/>
</dbReference>
<comment type="catalytic activity">
    <reaction evidence="13">
        <text>L-tyrosyl-[protein] + ATP = O-phospho-L-tyrosyl-[protein] + ADP + H(+)</text>
        <dbReference type="Rhea" id="RHEA:10596"/>
        <dbReference type="Rhea" id="RHEA-COMP:10136"/>
        <dbReference type="Rhea" id="RHEA-COMP:20101"/>
        <dbReference type="ChEBI" id="CHEBI:15378"/>
        <dbReference type="ChEBI" id="CHEBI:30616"/>
        <dbReference type="ChEBI" id="CHEBI:46858"/>
        <dbReference type="ChEBI" id="CHEBI:61978"/>
        <dbReference type="ChEBI" id="CHEBI:456216"/>
        <dbReference type="EC" id="2.7.10.1"/>
    </reaction>
</comment>
<dbReference type="FunFam" id="1.10.510.10:FF:000190">
    <property type="entry name" value="Proto-oncogene tyrosine-protein kinase receptor Ret"/>
    <property type="match status" value="1"/>
</dbReference>
<evidence type="ECO:0000256" key="20">
    <source>
        <dbReference type="SAM" id="Phobius"/>
    </source>
</evidence>
<evidence type="ECO:0000256" key="4">
    <source>
        <dbReference type="ARBA" id="ARBA00022692"/>
    </source>
</evidence>
<dbReference type="Pfam" id="PF22540">
    <property type="entry name" value="RET_CRD"/>
    <property type="match status" value="1"/>
</dbReference>
<dbReference type="GO" id="GO:0004714">
    <property type="term" value="F:transmembrane receptor protein tyrosine kinase activity"/>
    <property type="evidence" value="ECO:0007669"/>
    <property type="project" value="UniProtKB-EC"/>
</dbReference>
<comment type="caution">
    <text evidence="23">The sequence shown here is derived from an EMBL/GenBank/DDBJ whole genome shotgun (WGS) entry which is preliminary data.</text>
</comment>
<dbReference type="PROSITE" id="PS00107">
    <property type="entry name" value="PROTEIN_KINASE_ATP"/>
    <property type="match status" value="1"/>
</dbReference>
<evidence type="ECO:0000256" key="10">
    <source>
        <dbReference type="ARBA" id="ARBA00023136"/>
    </source>
</evidence>
<evidence type="ECO:0000256" key="1">
    <source>
        <dbReference type="ARBA" id="ARBA00004479"/>
    </source>
</evidence>
<evidence type="ECO:0000256" key="7">
    <source>
        <dbReference type="ARBA" id="ARBA00022777"/>
    </source>
</evidence>
<dbReference type="SUPFAM" id="SSF49313">
    <property type="entry name" value="Cadherin-like"/>
    <property type="match status" value="1"/>
</dbReference>
<dbReference type="Gene3D" id="1.10.510.10">
    <property type="entry name" value="Transferase(Phosphotransferase) domain 1"/>
    <property type="match status" value="1"/>
</dbReference>
<evidence type="ECO:0000256" key="13">
    <source>
        <dbReference type="ARBA" id="ARBA00051243"/>
    </source>
</evidence>
<keyword evidence="16" id="KW-0460">Magnesium</keyword>
<dbReference type="SUPFAM" id="SSF56112">
    <property type="entry name" value="Protein kinase-like (PK-like)"/>
    <property type="match status" value="1"/>
</dbReference>
<dbReference type="FunFam" id="3.30.200.20:FF:000234">
    <property type="entry name" value="Proto-oncogene tyrosine-protein kinase receptor Ret"/>
    <property type="match status" value="1"/>
</dbReference>
<keyword evidence="3" id="KW-0808">Transferase</keyword>
<evidence type="ECO:0000256" key="2">
    <source>
        <dbReference type="ARBA" id="ARBA00011902"/>
    </source>
</evidence>
<comment type="subcellular location">
    <subcellularLocation>
        <location evidence="1">Membrane</location>
        <topology evidence="1">Single-pass type I membrane protein</topology>
    </subcellularLocation>
</comment>
<evidence type="ECO:0000256" key="11">
    <source>
        <dbReference type="ARBA" id="ARBA00023137"/>
    </source>
</evidence>
<gene>
    <name evidence="23" type="ORF">SNE40_005834</name>
</gene>
<dbReference type="InterPro" id="IPR050122">
    <property type="entry name" value="RTK"/>
</dbReference>
<evidence type="ECO:0000256" key="14">
    <source>
        <dbReference type="PIRSR" id="PIRSR000615-1"/>
    </source>
</evidence>
<sequence>MEIKIWIYIFFNLILIKGSCSLYFPKKSYRVLINGNSMAGSTLTQIRAFNHVDKSCETSTISYSIAAVDNLAPSKAITIDTDSGEIKQTLRINDNQLKDNTKYQIKAVCNDASLTVAPALATLILSVSFNLEQLRIAPAESLEDAVNKLCWPGVDYTFKLEENSKERLLYTLKQKDINPIQLLFSISPSTDTATNSYLSKIFRISDNGLQLILKQELDREEKDNINFNVTCDLKIDGKLVGSSQKPFSIVVTDVDDNPPFFQKTNLQIHEINITNGKLPMKLPLFLDLDIVGVGKDTYNISFTKGAGQVVKVRRFMSLARCVQIKKCDKPKVSTLILELQVKEGESLSSLSPLSSFDVHITDTKFKSRDSKYSNTAILRFILDEIGDVAPAVNKPLFQTRISRSAAMYTQVLVLSSASSGIKSEAMEYSLFGSDHMLGITRTGIIYVKNTTKLAGFGGSSVDLNISRSGADATVVTIKVEGVKSGYSTCDNGCSESQMKETCESRCGYGAPTSKCHWREGDDNLSRKYATCRPNTKTCPDGVCDDLEQLNQLICPQDCVKKRPMGEGFLKTDSRRGIGLAKSPCWCDGEDGNVQCSCGLERPPHINSHNLTSGVQTSDVETDVKHLPGNQPASSTSKQGTVMRNVDPKDKDNRESCDASCRTAVAAAVSCALAILLLLVSVWLILKKRRKQSRILKHVGSSLSMTAMPSNYVADMDRRLSYTSPQRSSSPKSHDVEVDVNWEFPRDNLILEDNLGEGEFGQVVRGRAYGLDVEDAYTTVAVKMLKPDASESEYRDLMSELNLLKEVDHPNVIRLLGACTKRDPFYVIVEYCEFGSLKNYLRKCKYRGRRSWEDKQNQHDGSYENETGVVLTIRDLLSFAWQTTRGMEYLSQMKLVHRDLAARNILMTTGKQLKISDFGLSRDVYEADTYLKMSKGRLPVKWMAPESLYAQIYTAKSDIWSFGVVLWEIVTLGANPYPGIPPERLFNLLKTGYRMDRPDDCPDELYAIMQKCWKAKPEDRPSFAALSYILDRMLQFRVGYLELQGDCEYLQDKTSVSGSVEMKNPWHRYEDDYGSITVLKPDLNNIDTACEELLSDDDMIDNQNKLRFDDESESRKCLLQSNGKEKDTSISNVYSV</sequence>
<dbReference type="PRINTS" id="PR00109">
    <property type="entry name" value="TYRKINASE"/>
</dbReference>
<dbReference type="Gene3D" id="3.30.200.20">
    <property type="entry name" value="Phosphorylase Kinase, domain 1"/>
    <property type="match status" value="1"/>
</dbReference>
<feature type="binding site" evidence="15">
    <location>
        <begin position="755"/>
        <end position="762"/>
    </location>
    <ligand>
        <name>ATP</name>
        <dbReference type="ChEBI" id="CHEBI:30616"/>
    </ligand>
</feature>
<dbReference type="GO" id="GO:0005509">
    <property type="term" value="F:calcium ion binding"/>
    <property type="evidence" value="ECO:0007669"/>
    <property type="project" value="UniProtKB-UniRule"/>
</dbReference>
<evidence type="ECO:0000256" key="12">
    <source>
        <dbReference type="ARBA" id="ARBA00023180"/>
    </source>
</evidence>
<dbReference type="GO" id="GO:0005886">
    <property type="term" value="C:plasma membrane"/>
    <property type="evidence" value="ECO:0007669"/>
    <property type="project" value="TreeGrafter"/>
</dbReference>
<dbReference type="EMBL" id="JAZGQO010000004">
    <property type="protein sequence ID" value="KAK6187912.1"/>
    <property type="molecule type" value="Genomic_DNA"/>
</dbReference>
<feature type="domain" description="Cadherin" evidence="22">
    <location>
        <begin position="25"/>
        <end position="140"/>
    </location>
</feature>
<evidence type="ECO:0000256" key="16">
    <source>
        <dbReference type="PIRSR" id="PIRSR000615-3"/>
    </source>
</evidence>
<feature type="binding site" evidence="16">
    <location>
        <position position="916"/>
    </location>
    <ligand>
        <name>Mg(2+)</name>
        <dbReference type="ChEBI" id="CHEBI:18420"/>
    </ligand>
</feature>
<feature type="binding site" evidence="15">
    <location>
        <position position="902"/>
    </location>
    <ligand>
        <name>ATP</name>
        <dbReference type="ChEBI" id="CHEBI:30616"/>
    </ligand>
</feature>
<dbReference type="PROSITE" id="PS00109">
    <property type="entry name" value="PROTEIN_KINASE_TYR"/>
    <property type="match status" value="1"/>
</dbReference>
<dbReference type="InterPro" id="IPR017441">
    <property type="entry name" value="Protein_kinase_ATP_BS"/>
</dbReference>
<dbReference type="InterPro" id="IPR001245">
    <property type="entry name" value="Ser-Thr/Tyr_kinase_cat_dom"/>
</dbReference>
<evidence type="ECO:0000256" key="9">
    <source>
        <dbReference type="ARBA" id="ARBA00022989"/>
    </source>
</evidence>
<evidence type="ECO:0000259" key="21">
    <source>
        <dbReference type="PROSITE" id="PS50011"/>
    </source>
</evidence>
<dbReference type="InterPro" id="IPR011009">
    <property type="entry name" value="Kinase-like_dom_sf"/>
</dbReference>
<dbReference type="GO" id="GO:0007169">
    <property type="term" value="P:cell surface receptor protein tyrosine kinase signaling pathway"/>
    <property type="evidence" value="ECO:0007669"/>
    <property type="project" value="TreeGrafter"/>
</dbReference>
<dbReference type="GO" id="GO:0005524">
    <property type="term" value="F:ATP binding"/>
    <property type="evidence" value="ECO:0007669"/>
    <property type="project" value="UniProtKB-UniRule"/>
</dbReference>
<evidence type="ECO:0000259" key="22">
    <source>
        <dbReference type="PROSITE" id="PS50268"/>
    </source>
</evidence>
<dbReference type="AlphaFoldDB" id="A0AAN8K5B5"/>
<keyword evidence="10 20" id="KW-0472">Membrane</keyword>
<evidence type="ECO:0000256" key="5">
    <source>
        <dbReference type="ARBA" id="ARBA00022729"/>
    </source>
</evidence>
<feature type="compositionally biased region" description="Polar residues" evidence="19">
    <location>
        <begin position="630"/>
        <end position="641"/>
    </location>
</feature>
<dbReference type="GO" id="GO:0043235">
    <property type="term" value="C:receptor complex"/>
    <property type="evidence" value="ECO:0007669"/>
    <property type="project" value="TreeGrafter"/>
</dbReference>
<keyword evidence="7" id="KW-0418">Kinase</keyword>
<keyword evidence="9 20" id="KW-1133">Transmembrane helix</keyword>
<evidence type="ECO:0000256" key="8">
    <source>
        <dbReference type="ARBA" id="ARBA00022840"/>
    </source>
</evidence>
<dbReference type="InterPro" id="IPR015919">
    <property type="entry name" value="Cadherin-like_sf"/>
</dbReference>
<keyword evidence="4 20" id="KW-0812">Transmembrane</keyword>
<feature type="domain" description="Protein kinase" evidence="21">
    <location>
        <begin position="748"/>
        <end position="1033"/>
    </location>
</feature>
<keyword evidence="6 15" id="KW-0547">Nucleotide-binding</keyword>
<evidence type="ECO:0000256" key="3">
    <source>
        <dbReference type="ARBA" id="ARBA00022679"/>
    </source>
</evidence>
<feature type="active site" description="Proton acceptor" evidence="14">
    <location>
        <position position="898"/>
    </location>
</feature>
<name>A0AAN8K5B5_PATCE</name>
<feature type="compositionally biased region" description="Polar residues" evidence="19">
    <location>
        <begin position="608"/>
        <end position="618"/>
    </location>
</feature>
<proteinExistence type="predicted"/>
<keyword evidence="8 15" id="KW-0067">ATP-binding</keyword>
<keyword evidence="16" id="KW-0479">Metal-binding</keyword>
<protein>
    <recommendedName>
        <fullName evidence="2">receptor protein-tyrosine kinase</fullName>
        <ecNumber evidence="2">2.7.10.1</ecNumber>
    </recommendedName>
</protein>
<dbReference type="InterPro" id="IPR000719">
    <property type="entry name" value="Prot_kinase_dom"/>
</dbReference>
<feature type="compositionally biased region" description="Basic and acidic residues" evidence="19">
    <location>
        <begin position="645"/>
        <end position="654"/>
    </location>
</feature>
<evidence type="ECO:0000256" key="19">
    <source>
        <dbReference type="SAM" id="MobiDB-lite"/>
    </source>
</evidence>
<evidence type="ECO:0000256" key="17">
    <source>
        <dbReference type="PROSITE-ProRule" id="PRU00043"/>
    </source>
</evidence>
<keyword evidence="12" id="KW-0325">Glycoprotein</keyword>
<feature type="binding site" evidence="16">
    <location>
        <position position="903"/>
    </location>
    <ligand>
        <name>Mg(2+)</name>
        <dbReference type="ChEBI" id="CHEBI:18420"/>
    </ligand>
</feature>
<dbReference type="SMART" id="SM00219">
    <property type="entry name" value="TyrKc"/>
    <property type="match status" value="1"/>
</dbReference>
<dbReference type="Pfam" id="PF07714">
    <property type="entry name" value="PK_Tyr_Ser-Thr"/>
    <property type="match status" value="1"/>
</dbReference>
<dbReference type="PROSITE" id="PS50011">
    <property type="entry name" value="PROTEIN_KINASE_DOM"/>
    <property type="match status" value="1"/>
</dbReference>
<dbReference type="GO" id="GO:0007156">
    <property type="term" value="P:homophilic cell adhesion via plasma membrane adhesion molecules"/>
    <property type="evidence" value="ECO:0007669"/>
    <property type="project" value="InterPro"/>
</dbReference>